<accession>A4J6E8</accession>
<name>A4J6E8_DESRM</name>
<dbReference type="Proteomes" id="UP000001556">
    <property type="component" value="Chromosome"/>
</dbReference>
<keyword evidence="2" id="KW-1185">Reference proteome</keyword>
<evidence type="ECO:0000313" key="1">
    <source>
        <dbReference type="EMBL" id="ABO50651.1"/>
    </source>
</evidence>
<protein>
    <submittedName>
        <fullName evidence="1">Uncharacterized protein</fullName>
    </submittedName>
</protein>
<dbReference type="RefSeq" id="WP_011878453.1">
    <property type="nucleotide sequence ID" value="NC_009253.1"/>
</dbReference>
<dbReference type="AlphaFoldDB" id="A4J6E8"/>
<reference evidence="1 2" key="1">
    <citation type="submission" date="2007-03" db="EMBL/GenBank/DDBJ databases">
        <title>Complete sequence of Desulfotomaculum reducens MI-1.</title>
        <authorList>
            <consortium name="US DOE Joint Genome Institute"/>
            <person name="Copeland A."/>
            <person name="Lucas S."/>
            <person name="Lapidus A."/>
            <person name="Barry K."/>
            <person name="Detter J.C."/>
            <person name="Glavina del Rio T."/>
            <person name="Hammon N."/>
            <person name="Israni S."/>
            <person name="Dalin E."/>
            <person name="Tice H."/>
            <person name="Pitluck S."/>
            <person name="Sims D."/>
            <person name="Brettin T."/>
            <person name="Bruce D."/>
            <person name="Han C."/>
            <person name="Tapia R."/>
            <person name="Schmutz J."/>
            <person name="Larimer F."/>
            <person name="Land M."/>
            <person name="Hauser L."/>
            <person name="Kyrpides N."/>
            <person name="Kim E."/>
            <person name="Tebo B.M."/>
            <person name="Richardson P."/>
        </authorList>
    </citation>
    <scope>NUCLEOTIDE SEQUENCE [LARGE SCALE GENOMIC DNA]</scope>
    <source>
        <strain evidence="1 2">MI-1</strain>
    </source>
</reference>
<sequence length="155" mass="17834">MKSNIKEMFPVWVNDNKYYDLIMSNDLDSFFSCQLLETVKGWKPNYFNSDFKSMGITEYANSGSNVIGVDLSLCSGKTFDNHVVMMNQDDDYNYDSCNFNIIDKISRENYFSKYCGSTLLTIWSLYNIPLPKSEVNIAIGKSQLCHIFEPLMTSN</sequence>
<gene>
    <name evidence="1" type="ordered locus">Dred_2134</name>
</gene>
<organism evidence="1 2">
    <name type="scientific">Desulforamulus reducens (strain ATCC BAA-1160 / DSM 100696 / MI-1)</name>
    <name type="common">Desulfotomaculum reducens</name>
    <dbReference type="NCBI Taxonomy" id="349161"/>
    <lineage>
        <taxon>Bacteria</taxon>
        <taxon>Bacillati</taxon>
        <taxon>Bacillota</taxon>
        <taxon>Clostridia</taxon>
        <taxon>Eubacteriales</taxon>
        <taxon>Peptococcaceae</taxon>
        <taxon>Desulforamulus</taxon>
    </lineage>
</organism>
<evidence type="ECO:0000313" key="2">
    <source>
        <dbReference type="Proteomes" id="UP000001556"/>
    </source>
</evidence>
<dbReference type="HOGENOM" id="CLU_1692684_0_0_9"/>
<proteinExistence type="predicted"/>
<dbReference type="EMBL" id="CP000612">
    <property type="protein sequence ID" value="ABO50651.1"/>
    <property type="molecule type" value="Genomic_DNA"/>
</dbReference>
<dbReference type="eggNOG" id="ENOG5030N4K">
    <property type="taxonomic scope" value="Bacteria"/>
</dbReference>
<dbReference type="KEGG" id="drm:Dred_2134"/>